<proteinExistence type="predicted"/>
<dbReference type="Proteomes" id="UP000294894">
    <property type="component" value="Chromosome"/>
</dbReference>
<organism evidence="2 3">
    <name type="scientific">Nocardioides euryhalodurans</name>
    <dbReference type="NCBI Taxonomy" id="2518370"/>
    <lineage>
        <taxon>Bacteria</taxon>
        <taxon>Bacillati</taxon>
        <taxon>Actinomycetota</taxon>
        <taxon>Actinomycetes</taxon>
        <taxon>Propionibacteriales</taxon>
        <taxon>Nocardioidaceae</taxon>
        <taxon>Nocardioides</taxon>
    </lineage>
</organism>
<dbReference type="InterPro" id="IPR035897">
    <property type="entry name" value="Toll_tir_struct_dom_sf"/>
</dbReference>
<dbReference type="KEGG" id="noy:EXE57_00880"/>
<protein>
    <submittedName>
        <fullName evidence="2">Toll/interleukin-1 receptor domain-containing protein</fullName>
    </submittedName>
</protein>
<dbReference type="OrthoDB" id="3790848at2"/>
<dbReference type="GO" id="GO:0007165">
    <property type="term" value="P:signal transduction"/>
    <property type="evidence" value="ECO:0007669"/>
    <property type="project" value="InterPro"/>
</dbReference>
<dbReference type="Pfam" id="PF13676">
    <property type="entry name" value="TIR_2"/>
    <property type="match status" value="1"/>
</dbReference>
<dbReference type="SUPFAM" id="SSF52200">
    <property type="entry name" value="Toll/Interleukin receptor TIR domain"/>
    <property type="match status" value="1"/>
</dbReference>
<keyword evidence="3" id="KW-1185">Reference proteome</keyword>
<dbReference type="InterPro" id="IPR000157">
    <property type="entry name" value="TIR_dom"/>
</dbReference>
<accession>A0A4P7GGY1</accession>
<name>A0A4P7GGY1_9ACTN</name>
<gene>
    <name evidence="2" type="ORF">EXE57_00880</name>
</gene>
<evidence type="ECO:0000259" key="1">
    <source>
        <dbReference type="Pfam" id="PF13676"/>
    </source>
</evidence>
<evidence type="ECO:0000313" key="2">
    <source>
        <dbReference type="EMBL" id="QBR90981.1"/>
    </source>
</evidence>
<feature type="domain" description="TIR" evidence="1">
    <location>
        <begin position="8"/>
        <end position="113"/>
    </location>
</feature>
<sequence>MLSPRIGIFVCHRRNDSRAEARALVADLRPVVGSVFLDVDDIGYGASIPQAIAHAMSQSALLVALIGRNWLEVDEYGQSRLNDPDDFINLEIRTALFSGVRVLPVLVDGASMPPRHAVPQTLWPVLELRAMPLRHDDHAHDTRQITAFASWAFNDAGLGFLNANVGSKNFARGQRVRLRATDARLSADITGSTGVVVGKQVGTVVGVTPPRVLVRFDGQKWTRAFAGKSTLVVKVDLAPFDAWVPASWLA</sequence>
<dbReference type="AlphaFoldDB" id="A0A4P7GGY1"/>
<keyword evidence="2" id="KW-0675">Receptor</keyword>
<dbReference type="EMBL" id="CP038267">
    <property type="protein sequence ID" value="QBR90981.1"/>
    <property type="molecule type" value="Genomic_DNA"/>
</dbReference>
<dbReference type="Gene3D" id="3.40.50.10140">
    <property type="entry name" value="Toll/interleukin-1 receptor homology (TIR) domain"/>
    <property type="match status" value="1"/>
</dbReference>
<evidence type="ECO:0000313" key="3">
    <source>
        <dbReference type="Proteomes" id="UP000294894"/>
    </source>
</evidence>
<reference evidence="2 3" key="1">
    <citation type="submission" date="2019-03" db="EMBL/GenBank/DDBJ databases">
        <title>Three New Species of Nocardioides, Nocardioides euryhalodurans sp. nov., Nocardioides seonyuensis sp. nov. and Nocardioides eburneoflavus sp. nov., Iolated from Soil.</title>
        <authorList>
            <person name="Roh S.G."/>
            <person name="Lee C."/>
            <person name="Kim M.-K."/>
            <person name="Kim S.B."/>
        </authorList>
    </citation>
    <scope>NUCLEOTIDE SEQUENCE [LARGE SCALE GENOMIC DNA]</scope>
    <source>
        <strain evidence="2 3">MMS17-SY117</strain>
    </source>
</reference>